<organism evidence="3 4">
    <name type="scientific">Phanerochaete sordida</name>
    <dbReference type="NCBI Taxonomy" id="48140"/>
    <lineage>
        <taxon>Eukaryota</taxon>
        <taxon>Fungi</taxon>
        <taxon>Dikarya</taxon>
        <taxon>Basidiomycota</taxon>
        <taxon>Agaricomycotina</taxon>
        <taxon>Agaricomycetes</taxon>
        <taxon>Polyporales</taxon>
        <taxon>Phanerochaetaceae</taxon>
        <taxon>Phanerochaete</taxon>
    </lineage>
</organism>
<proteinExistence type="predicted"/>
<dbReference type="Gene3D" id="1.20.1280.50">
    <property type="match status" value="1"/>
</dbReference>
<dbReference type="EMBL" id="BPQB01000033">
    <property type="protein sequence ID" value="GJE93546.1"/>
    <property type="molecule type" value="Genomic_DNA"/>
</dbReference>
<evidence type="ECO:0000313" key="3">
    <source>
        <dbReference type="EMBL" id="GJE93546.1"/>
    </source>
</evidence>
<dbReference type="InterPro" id="IPR036047">
    <property type="entry name" value="F-box-like_dom_sf"/>
</dbReference>
<evidence type="ECO:0000259" key="2">
    <source>
        <dbReference type="PROSITE" id="PS50181"/>
    </source>
</evidence>
<accession>A0A9P3GEQ0</accession>
<feature type="compositionally biased region" description="Basic and acidic residues" evidence="1">
    <location>
        <begin position="45"/>
        <end position="55"/>
    </location>
</feature>
<dbReference type="InterPro" id="IPR001810">
    <property type="entry name" value="F-box_dom"/>
</dbReference>
<evidence type="ECO:0000313" key="4">
    <source>
        <dbReference type="Proteomes" id="UP000703269"/>
    </source>
</evidence>
<evidence type="ECO:0000256" key="1">
    <source>
        <dbReference type="SAM" id="MobiDB-lite"/>
    </source>
</evidence>
<feature type="compositionally biased region" description="Polar residues" evidence="1">
    <location>
        <begin position="68"/>
        <end position="83"/>
    </location>
</feature>
<feature type="domain" description="F-box" evidence="2">
    <location>
        <begin position="118"/>
        <end position="167"/>
    </location>
</feature>
<dbReference type="PROSITE" id="PS50181">
    <property type="entry name" value="FBOX"/>
    <property type="match status" value="1"/>
</dbReference>
<dbReference type="SMART" id="SM00256">
    <property type="entry name" value="FBOX"/>
    <property type="match status" value="1"/>
</dbReference>
<dbReference type="OrthoDB" id="2322499at2759"/>
<dbReference type="Proteomes" id="UP000703269">
    <property type="component" value="Unassembled WGS sequence"/>
</dbReference>
<dbReference type="SUPFAM" id="SSF81383">
    <property type="entry name" value="F-box domain"/>
    <property type="match status" value="1"/>
</dbReference>
<gene>
    <name evidence="3" type="ORF">PsYK624_097050</name>
</gene>
<reference evidence="3 4" key="1">
    <citation type="submission" date="2021-08" db="EMBL/GenBank/DDBJ databases">
        <title>Draft Genome Sequence of Phanerochaete sordida strain YK-624.</title>
        <authorList>
            <person name="Mori T."/>
            <person name="Dohra H."/>
            <person name="Suzuki T."/>
            <person name="Kawagishi H."/>
            <person name="Hirai H."/>
        </authorList>
    </citation>
    <scope>NUCLEOTIDE SEQUENCE [LARGE SCALE GENOMIC DNA]</scope>
    <source>
        <strain evidence="3 4">YK-624</strain>
    </source>
</reference>
<name>A0A9P3GEQ0_9APHY</name>
<feature type="region of interest" description="Disordered" evidence="1">
    <location>
        <begin position="1"/>
        <end position="27"/>
    </location>
</feature>
<dbReference type="Pfam" id="PF00646">
    <property type="entry name" value="F-box"/>
    <property type="match status" value="1"/>
</dbReference>
<comment type="caution">
    <text evidence="3">The sequence shown here is derived from an EMBL/GenBank/DDBJ whole genome shotgun (WGS) entry which is preliminary data.</text>
</comment>
<protein>
    <recommendedName>
        <fullName evidence="2">F-box domain-containing protein</fullName>
    </recommendedName>
</protein>
<sequence length="789" mass="87570">MDIAAHQKQRRITEAGNRPPHTQPSTFTFNARIVRDVGLYDNAARRPTEPVHPRAEQPFSEPLYSHPRATTSADQSSLLTTKCKNAIPQSKADVPAGSEPPKPAAKRRARGSRTAGKLAPLLEMPVDIWFEIVSHLTPKDLLHLSRTSKHFRAMFMHRAQKHLWAAARRNVGLPDPPEHISEPRVAAVLFSSTCFGCGKRGLQYDLGLVVRYCKACMTEKVKQGDTLQAEYEIALDDLMPVFQLLPCSRRWWTYGNVDRNNELYDSYDAAQFESILIQHYALVENSDETALHTFIDERTRVALAAREFSKGLEGWENEQYAAKQKIERAREENIEEKLFSIGYTEADLIDLESWAPPGTVHSWKALVRQPHPLTPRIWKNIRPRLEALLAEAKAERERDEQRDRRSVREAELRDVYAEFLQDAPTADGPLPCATDAAQLPAVRALLDEDGARVPVTAGRLQAVLSALQEAARAHRAQLAQAVWAHLAERAHPRQRPSAWHGDPDDVYDGSAQWDAGWDDGWRTPPPRKFTPEELKNLPGVPPDIAPGSDDILGLATALFRCSYCVDRDGLPLDGAGDAVYSVAELAAHVHAEHAAHSPRARPRVDGEVARKVLKTLGLPADARYEDVSGRIVCRCATFRHPATLAQLVSHIMWETSLYGALEECRSFSACPDAVLADAHAFARGAPFLRLLGAGEVFAPPPLSDAEAALAARWARSSDGKPVACRICAGCATLPPDSPFWTRNPGMDDVPYVPRAPAMEPAVLVRHVRTTHGREARLDDAQEVRAVVEH</sequence>
<dbReference type="CDD" id="cd09917">
    <property type="entry name" value="F-box_SF"/>
    <property type="match status" value="1"/>
</dbReference>
<dbReference type="AlphaFoldDB" id="A0A9P3GEQ0"/>
<keyword evidence="4" id="KW-1185">Reference proteome</keyword>
<feature type="region of interest" description="Disordered" evidence="1">
    <location>
        <begin position="45"/>
        <end position="113"/>
    </location>
</feature>